<feature type="region of interest" description="Disordered" evidence="1">
    <location>
        <begin position="57"/>
        <end position="79"/>
    </location>
</feature>
<feature type="non-terminal residue" evidence="2">
    <location>
        <position position="1"/>
    </location>
</feature>
<sequence length="79" mass="9119">TDPTTSRHLLVGFKVREMRVVMKSGLIAMEIHFAEATPEEFTRYRKMLDTHRTQQEEAMIARRARRKSRSQTKGGGKDG</sequence>
<organism evidence="2">
    <name type="scientific">marine sediment metagenome</name>
    <dbReference type="NCBI Taxonomy" id="412755"/>
    <lineage>
        <taxon>unclassified sequences</taxon>
        <taxon>metagenomes</taxon>
        <taxon>ecological metagenomes</taxon>
    </lineage>
</organism>
<dbReference type="EMBL" id="BARS01045847">
    <property type="protein sequence ID" value="GAG37226.1"/>
    <property type="molecule type" value="Genomic_DNA"/>
</dbReference>
<accession>X0YKA4</accession>
<evidence type="ECO:0000313" key="2">
    <source>
        <dbReference type="EMBL" id="GAG37226.1"/>
    </source>
</evidence>
<dbReference type="AlphaFoldDB" id="X0YKA4"/>
<evidence type="ECO:0000256" key="1">
    <source>
        <dbReference type="SAM" id="MobiDB-lite"/>
    </source>
</evidence>
<reference evidence="2" key="1">
    <citation type="journal article" date="2014" name="Front. Microbiol.">
        <title>High frequency of phylogenetically diverse reductive dehalogenase-homologous genes in deep subseafloor sedimentary metagenomes.</title>
        <authorList>
            <person name="Kawai M."/>
            <person name="Futagami T."/>
            <person name="Toyoda A."/>
            <person name="Takaki Y."/>
            <person name="Nishi S."/>
            <person name="Hori S."/>
            <person name="Arai W."/>
            <person name="Tsubouchi T."/>
            <person name="Morono Y."/>
            <person name="Uchiyama I."/>
            <person name="Ito T."/>
            <person name="Fujiyama A."/>
            <person name="Inagaki F."/>
            <person name="Takami H."/>
        </authorList>
    </citation>
    <scope>NUCLEOTIDE SEQUENCE</scope>
    <source>
        <strain evidence="2">Expedition CK06-06</strain>
    </source>
</reference>
<comment type="caution">
    <text evidence="2">The sequence shown here is derived from an EMBL/GenBank/DDBJ whole genome shotgun (WGS) entry which is preliminary data.</text>
</comment>
<name>X0YKA4_9ZZZZ</name>
<gene>
    <name evidence="2" type="ORF">S01H1_69095</name>
</gene>
<proteinExistence type="predicted"/>
<protein>
    <submittedName>
        <fullName evidence="2">Uncharacterized protein</fullName>
    </submittedName>
</protein>